<evidence type="ECO:0000313" key="2">
    <source>
        <dbReference type="EMBL" id="KAF2891170.1"/>
    </source>
</evidence>
<evidence type="ECO:0000256" key="1">
    <source>
        <dbReference type="SAM" id="MobiDB-lite"/>
    </source>
</evidence>
<feature type="region of interest" description="Disordered" evidence="1">
    <location>
        <begin position="56"/>
        <end position="78"/>
    </location>
</feature>
<feature type="region of interest" description="Disordered" evidence="1">
    <location>
        <begin position="232"/>
        <end position="265"/>
    </location>
</feature>
<keyword evidence="3" id="KW-1185">Reference proteome</keyword>
<organism evidence="2 3">
    <name type="scientific">Ignelater luminosus</name>
    <name type="common">Cucubano</name>
    <name type="synonym">Pyrophorus luminosus</name>
    <dbReference type="NCBI Taxonomy" id="2038154"/>
    <lineage>
        <taxon>Eukaryota</taxon>
        <taxon>Metazoa</taxon>
        <taxon>Ecdysozoa</taxon>
        <taxon>Arthropoda</taxon>
        <taxon>Hexapoda</taxon>
        <taxon>Insecta</taxon>
        <taxon>Pterygota</taxon>
        <taxon>Neoptera</taxon>
        <taxon>Endopterygota</taxon>
        <taxon>Coleoptera</taxon>
        <taxon>Polyphaga</taxon>
        <taxon>Elateriformia</taxon>
        <taxon>Elateroidea</taxon>
        <taxon>Elateridae</taxon>
        <taxon>Agrypninae</taxon>
        <taxon>Pyrophorini</taxon>
        <taxon>Ignelater</taxon>
    </lineage>
</organism>
<feature type="compositionally biased region" description="Low complexity" evidence="1">
    <location>
        <begin position="56"/>
        <end position="67"/>
    </location>
</feature>
<feature type="region of interest" description="Disordered" evidence="1">
    <location>
        <begin position="1"/>
        <end position="27"/>
    </location>
</feature>
<feature type="non-terminal residue" evidence="2">
    <location>
        <position position="1"/>
    </location>
</feature>
<proteinExistence type="predicted"/>
<protein>
    <recommendedName>
        <fullName evidence="4">Retrotransposon gag domain-containing protein</fullName>
    </recommendedName>
</protein>
<dbReference type="EMBL" id="VTPC01037393">
    <property type="protein sequence ID" value="KAF2891170.1"/>
    <property type="molecule type" value="Genomic_DNA"/>
</dbReference>
<evidence type="ECO:0008006" key="4">
    <source>
        <dbReference type="Google" id="ProtNLM"/>
    </source>
</evidence>
<gene>
    <name evidence="2" type="ORF">ILUMI_15003</name>
</gene>
<dbReference type="AlphaFoldDB" id="A0A8K0CPI8"/>
<dbReference type="Proteomes" id="UP000801492">
    <property type="component" value="Unassembled WGS sequence"/>
</dbReference>
<evidence type="ECO:0000313" key="3">
    <source>
        <dbReference type="Proteomes" id="UP000801492"/>
    </source>
</evidence>
<sequence length="523" mass="58115">MIDQANYTDSSSSDEEMRHPKRSRSLAFTTNTTKQIMALSTVVHDLAKVVGASHSSASSASSNAPPSQHFRGHLVPDFNPEQPDQNVEAWCLKVDELKEIFGWTDETTVYHALSKLRGLAEVWYKGLPTIRFSWDEWKVKLQNAFPSRVDYFETLRRMLAREKRPSESSLRYFYEKSALLAACKIEGTDGVSCLIGGITDRVMQAAARAGDHATPESLLSYLKTWGQGVGSKTSPYKAQHHKSKRLHDSRPFRKPSNTTVGPSAETVAKVGQPSRRPVVCCNTPGHFANEYPTRTIAIRGYGNGRITTLGCTRFALCVDEVKENIKAEVVPDAVQEIPLLLGQPLTELDNIFIIKDSEVLTIKYLHNDGGKTAAKIVLWAKNAMVLPRNHVANVEVRTCEPFAGELFVDASLRLEEGSERHVPRTILSISPGERSYLPIVNLSHNDIHLSCKLPIARGWPCVQETVQETPILRLHPESPQELPENEIRTGPISNAEKLRLGVLLSAYRDCFALDAREIGVATS</sequence>
<reference evidence="2" key="1">
    <citation type="submission" date="2019-08" db="EMBL/GenBank/DDBJ databases">
        <title>The genome of the North American firefly Photinus pyralis.</title>
        <authorList>
            <consortium name="Photinus pyralis genome working group"/>
            <person name="Fallon T.R."/>
            <person name="Sander Lower S.E."/>
            <person name="Weng J.-K."/>
        </authorList>
    </citation>
    <scope>NUCLEOTIDE SEQUENCE</scope>
    <source>
        <strain evidence="2">TRF0915ILg1</strain>
        <tissue evidence="2">Whole body</tissue>
    </source>
</reference>
<comment type="caution">
    <text evidence="2">The sequence shown here is derived from an EMBL/GenBank/DDBJ whole genome shotgun (WGS) entry which is preliminary data.</text>
</comment>
<accession>A0A8K0CPI8</accession>
<dbReference type="OrthoDB" id="6781600at2759"/>
<name>A0A8K0CPI8_IGNLU</name>
<feature type="compositionally biased region" description="Polar residues" evidence="1">
    <location>
        <begin position="1"/>
        <end position="11"/>
    </location>
</feature>